<evidence type="ECO:0000313" key="3">
    <source>
        <dbReference type="Proteomes" id="UP001493153"/>
    </source>
</evidence>
<protein>
    <submittedName>
        <fullName evidence="2">5'-methylthioadenosine nucleosidase/S-adenosylhomocysteine nucleosidase</fullName>
    </submittedName>
</protein>
<gene>
    <name evidence="2" type="ORF">IHE29_02500</name>
</gene>
<dbReference type="InterPro" id="IPR000845">
    <property type="entry name" value="Nucleoside_phosphorylase_d"/>
</dbReference>
<keyword evidence="2" id="KW-0614">Plasmid</keyword>
<evidence type="ECO:0000313" key="2">
    <source>
        <dbReference type="EMBL" id="WXK38201.1"/>
    </source>
</evidence>
<keyword evidence="3" id="KW-1185">Reference proteome</keyword>
<dbReference type="CDD" id="cd17768">
    <property type="entry name" value="adenosylhopane_nucleosidase_HpnG-like"/>
    <property type="match status" value="1"/>
</dbReference>
<evidence type="ECO:0000259" key="1">
    <source>
        <dbReference type="Pfam" id="PF01048"/>
    </source>
</evidence>
<dbReference type="SUPFAM" id="SSF53167">
    <property type="entry name" value="Purine and uridine phosphorylases"/>
    <property type="match status" value="1"/>
</dbReference>
<geneLocation type="plasmid" evidence="2 3">
    <name>megaplasmid</name>
</geneLocation>
<dbReference type="InterPro" id="IPR035994">
    <property type="entry name" value="Nucleoside_phosphorylase_sf"/>
</dbReference>
<dbReference type="PANTHER" id="PTHR46832">
    <property type="entry name" value="5'-METHYLTHIOADENOSINE/S-ADENOSYLHOMOCYSTEINE NUCLEOSIDASE"/>
    <property type="match status" value="1"/>
</dbReference>
<reference evidence="2 3" key="1">
    <citation type="submission" date="2020-09" db="EMBL/GenBank/DDBJ databases">
        <title>Genome sequences of Mycetohabitans spp.</title>
        <authorList>
            <person name="Carter M.E."/>
            <person name="Carpenter S.C.D."/>
            <person name="Bogdanove A.J."/>
        </authorList>
    </citation>
    <scope>NUCLEOTIDE SEQUENCE [LARGE SCALE GENOMIC DNA]</scope>
    <source>
        <strain evidence="2 3">B12</strain>
        <plasmid evidence="2 3">megaplasmid</plasmid>
    </source>
</reference>
<proteinExistence type="predicted"/>
<dbReference type="Gene3D" id="3.40.50.1580">
    <property type="entry name" value="Nucleoside phosphorylase domain"/>
    <property type="match status" value="1"/>
</dbReference>
<dbReference type="EMBL" id="CP062175">
    <property type="protein sequence ID" value="WXK38201.1"/>
    <property type="molecule type" value="Genomic_DNA"/>
</dbReference>
<dbReference type="Proteomes" id="UP001493153">
    <property type="component" value="Plasmid megaplasmid"/>
</dbReference>
<organism evidence="2 3">
    <name type="scientific">Mycetohabitans rhizoxinica</name>
    <dbReference type="NCBI Taxonomy" id="412963"/>
    <lineage>
        <taxon>Bacteria</taxon>
        <taxon>Pseudomonadati</taxon>
        <taxon>Pseudomonadota</taxon>
        <taxon>Betaproteobacteria</taxon>
        <taxon>Burkholderiales</taxon>
        <taxon>Burkholderiaceae</taxon>
        <taxon>Mycetohabitans</taxon>
    </lineage>
</organism>
<dbReference type="Pfam" id="PF01048">
    <property type="entry name" value="PNP_UDP_1"/>
    <property type="match status" value="1"/>
</dbReference>
<name>A0ABZ2PSX9_9BURK</name>
<sequence>MGARTLPQSRRTQRMHRSLRDVMHDAPVVVVTGLAFEARIAAGPGVRVICQQNAGLANTLDAIVAQSRSCSGLVSFGTAGALVESLRPGALLVARSVLAADPCRLRQASAAARDDATPVSAQRYASDEPWSHALLERLNGAVHADLAGITTPVSQAADKQRLQHMCGAWAADMESHIVARVAYAHGLPFVCMRAIVDPAERSVPPAAVAALNDDGSTDLGAVLRSLLAHPGQLPALLALARDARDARRALITARRRIGNAFGFPSRASGRAAVTSAGG</sequence>
<feature type="domain" description="Nucleoside phosphorylase" evidence="1">
    <location>
        <begin position="56"/>
        <end position="227"/>
    </location>
</feature>
<accession>A0ABZ2PSX9</accession>
<dbReference type="PANTHER" id="PTHR46832:SF1">
    <property type="entry name" value="5'-METHYLTHIOADENOSINE_S-ADENOSYLHOMOCYSTEINE NUCLEOSIDASE"/>
    <property type="match status" value="1"/>
</dbReference>